<feature type="domain" description="Serine aminopeptidase S33" evidence="1">
    <location>
        <begin position="29"/>
        <end position="83"/>
    </location>
</feature>
<dbReference type="EMBL" id="CAJVPQ010010742">
    <property type="protein sequence ID" value="CAG8723919.1"/>
    <property type="molecule type" value="Genomic_DNA"/>
</dbReference>
<dbReference type="InterPro" id="IPR029058">
    <property type="entry name" value="AB_hydrolase_fold"/>
</dbReference>
<name>A0A9N9NE24_9GLOM</name>
<proteinExistence type="predicted"/>
<reference evidence="2" key="1">
    <citation type="submission" date="2021-06" db="EMBL/GenBank/DDBJ databases">
        <authorList>
            <person name="Kallberg Y."/>
            <person name="Tangrot J."/>
            <person name="Rosling A."/>
        </authorList>
    </citation>
    <scope>NUCLEOTIDE SEQUENCE</scope>
    <source>
        <strain evidence="2">UK204</strain>
    </source>
</reference>
<feature type="non-terminal residue" evidence="2">
    <location>
        <position position="1"/>
    </location>
</feature>
<dbReference type="Gene3D" id="3.40.50.1820">
    <property type="entry name" value="alpha/beta hydrolase"/>
    <property type="match status" value="1"/>
</dbReference>
<dbReference type="InterPro" id="IPR022742">
    <property type="entry name" value="Hydrolase_4"/>
</dbReference>
<dbReference type="OrthoDB" id="8119704at2759"/>
<comment type="caution">
    <text evidence="2">The sequence shown here is derived from an EMBL/GenBank/DDBJ whole genome shotgun (WGS) entry which is preliminary data.</text>
</comment>
<dbReference type="SUPFAM" id="SSF53474">
    <property type="entry name" value="alpha/beta-Hydrolases"/>
    <property type="match status" value="1"/>
</dbReference>
<feature type="non-terminal residue" evidence="2">
    <location>
        <position position="145"/>
    </location>
</feature>
<accession>A0A9N9NE24</accession>
<evidence type="ECO:0000259" key="1">
    <source>
        <dbReference type="Pfam" id="PF12146"/>
    </source>
</evidence>
<evidence type="ECO:0000313" key="2">
    <source>
        <dbReference type="EMBL" id="CAG8723919.1"/>
    </source>
</evidence>
<gene>
    <name evidence="2" type="ORF">FCALED_LOCUS14547</name>
</gene>
<dbReference type="Pfam" id="PF12146">
    <property type="entry name" value="Hydrolase_4"/>
    <property type="match status" value="1"/>
</dbReference>
<organism evidence="2 3">
    <name type="scientific">Funneliformis caledonium</name>
    <dbReference type="NCBI Taxonomy" id="1117310"/>
    <lineage>
        <taxon>Eukaryota</taxon>
        <taxon>Fungi</taxon>
        <taxon>Fungi incertae sedis</taxon>
        <taxon>Mucoromycota</taxon>
        <taxon>Glomeromycotina</taxon>
        <taxon>Glomeromycetes</taxon>
        <taxon>Glomerales</taxon>
        <taxon>Glomeraceae</taxon>
        <taxon>Funneliformis</taxon>
    </lineage>
</organism>
<dbReference type="AlphaFoldDB" id="A0A9N9NE24"/>
<dbReference type="Proteomes" id="UP000789570">
    <property type="component" value="Unassembled WGS sequence"/>
</dbReference>
<sequence>VLRLGFGIIFVVSSRIKDMIRYEDVEKVQRLQWWSINDITNDVSTVTDAIIARTGDKPVLVGHSLGGGIVQNNLKHNQQKVAGEQAPSNTLVKYFQICQFLLSLKRSLPLKQYVLVGTPELMKRFSFSKAFPDSMAIDIHPKLDK</sequence>
<keyword evidence="3" id="KW-1185">Reference proteome</keyword>
<protein>
    <submittedName>
        <fullName evidence="2">10389_t:CDS:1</fullName>
    </submittedName>
</protein>
<evidence type="ECO:0000313" key="3">
    <source>
        <dbReference type="Proteomes" id="UP000789570"/>
    </source>
</evidence>